<dbReference type="RefSeq" id="WP_177011031.1">
    <property type="nucleotide sequence ID" value="NZ_JACARV010000080.1"/>
</dbReference>
<reference evidence="1 2" key="1">
    <citation type="submission" date="2020-04" db="EMBL/GenBank/DDBJ databases">
        <title>Molecular characterization of pseudomonads from Agaricus bisporus reveal novel blotch 2 pathogens in Western Europe.</title>
        <authorList>
            <person name="Taparia T."/>
            <person name="Krijger M."/>
            <person name="Haynes E."/>
            <person name="Elpinstone J.G."/>
            <person name="Noble R."/>
            <person name="Van Der Wolf J."/>
        </authorList>
    </citation>
    <scope>NUCLEOTIDE SEQUENCE [LARGE SCALE GENOMIC DNA]</scope>
    <source>
        <strain evidence="1 2">P7765</strain>
    </source>
</reference>
<accession>A0A7Y8D3C2</accession>
<protein>
    <submittedName>
        <fullName evidence="1">Uncharacterized protein</fullName>
    </submittedName>
</protein>
<sequence length="137" mass="15434">MTVDYCPPDLRPDVVVKHDTPSLLMPDDEAVDHLRQCMTVEQLKAEMGAISTLAQQRSDFGVYGLLGLEPTHQAYSCICSGESLLNWMHAHERQRMNHLKMALPSSYEEAEAARLRIQARIAARRSLNRMNLASALQ</sequence>
<dbReference type="EMBL" id="JACARV010000080">
    <property type="protein sequence ID" value="NWC83135.1"/>
    <property type="molecule type" value="Genomic_DNA"/>
</dbReference>
<evidence type="ECO:0000313" key="2">
    <source>
        <dbReference type="Proteomes" id="UP000542695"/>
    </source>
</evidence>
<evidence type="ECO:0000313" key="1">
    <source>
        <dbReference type="EMBL" id="NWC83135.1"/>
    </source>
</evidence>
<dbReference type="AlphaFoldDB" id="A0A7Y8D3C2"/>
<name>A0A7Y8D3C2_PSEPU</name>
<gene>
    <name evidence="1" type="ORF">HX798_23005</name>
</gene>
<proteinExistence type="predicted"/>
<dbReference type="Proteomes" id="UP000542695">
    <property type="component" value="Unassembled WGS sequence"/>
</dbReference>
<organism evidence="1 2">
    <name type="scientific">Pseudomonas putida</name>
    <name type="common">Arthrobacter siderocapsulatus</name>
    <dbReference type="NCBI Taxonomy" id="303"/>
    <lineage>
        <taxon>Bacteria</taxon>
        <taxon>Pseudomonadati</taxon>
        <taxon>Pseudomonadota</taxon>
        <taxon>Gammaproteobacteria</taxon>
        <taxon>Pseudomonadales</taxon>
        <taxon>Pseudomonadaceae</taxon>
        <taxon>Pseudomonas</taxon>
    </lineage>
</organism>
<comment type="caution">
    <text evidence="1">The sequence shown here is derived from an EMBL/GenBank/DDBJ whole genome shotgun (WGS) entry which is preliminary data.</text>
</comment>